<reference evidence="2 3" key="1">
    <citation type="submission" date="2020-08" db="EMBL/GenBank/DDBJ databases">
        <title>Genome public.</title>
        <authorList>
            <person name="Liu C."/>
            <person name="Sun Q."/>
        </authorList>
    </citation>
    <scope>NUCLEOTIDE SEQUENCE [LARGE SCALE GENOMIC DNA]</scope>
    <source>
        <strain evidence="2 3">426_9</strain>
    </source>
</reference>
<keyword evidence="1" id="KW-0732">Signal</keyword>
<proteinExistence type="predicted"/>
<comment type="caution">
    <text evidence="2">The sequence shown here is derived from an EMBL/GenBank/DDBJ whole genome shotgun (WGS) entry which is preliminary data.</text>
</comment>
<sequence>MKTVLYILSTCLLSMVFTLSVHAQGGESEYLFKDFQQSLVYYKDGRVFKVKLNYSLARNAFMFIDENDKNNVKLFAEPEMVRVLKIDNRTFQLTPKGLAQEHLNQDPYLAVTYRGRSRPQGKQVGYGGRSETASVDSYSSIQSAGHIFKLETEKIIIADVQKRYTTKRNGKEKAFETSKQFLKLYPKEQQETIQKYIKAQKTNFDDPQQVLELVKYAEAL</sequence>
<name>A0ABR7P3D0_9BACT</name>
<gene>
    <name evidence="2" type="ORF">H8784_14205</name>
</gene>
<feature type="chain" id="PRO_5045799598" description="DUF4369 domain-containing protein" evidence="1">
    <location>
        <begin position="24"/>
        <end position="220"/>
    </location>
</feature>
<evidence type="ECO:0000313" key="2">
    <source>
        <dbReference type="EMBL" id="MBC8602868.1"/>
    </source>
</evidence>
<protein>
    <recommendedName>
        <fullName evidence="4">DUF4369 domain-containing protein</fullName>
    </recommendedName>
</protein>
<keyword evidence="3" id="KW-1185">Reference proteome</keyword>
<organism evidence="2 3">
    <name type="scientific">Parabacteroides acidifaciens</name>
    <dbReference type="NCBI Taxonomy" id="2290935"/>
    <lineage>
        <taxon>Bacteria</taxon>
        <taxon>Pseudomonadati</taxon>
        <taxon>Bacteroidota</taxon>
        <taxon>Bacteroidia</taxon>
        <taxon>Bacteroidales</taxon>
        <taxon>Tannerellaceae</taxon>
        <taxon>Parabacteroides</taxon>
    </lineage>
</organism>
<evidence type="ECO:0000313" key="3">
    <source>
        <dbReference type="Proteomes" id="UP000629596"/>
    </source>
</evidence>
<dbReference type="EMBL" id="JACRTI010000039">
    <property type="protein sequence ID" value="MBC8602868.1"/>
    <property type="molecule type" value="Genomic_DNA"/>
</dbReference>
<evidence type="ECO:0000256" key="1">
    <source>
        <dbReference type="SAM" id="SignalP"/>
    </source>
</evidence>
<evidence type="ECO:0008006" key="4">
    <source>
        <dbReference type="Google" id="ProtNLM"/>
    </source>
</evidence>
<dbReference type="Proteomes" id="UP000629596">
    <property type="component" value="Unassembled WGS sequence"/>
</dbReference>
<dbReference type="RefSeq" id="WP_147292122.1">
    <property type="nucleotide sequence ID" value="NZ_JACRTI010000039.1"/>
</dbReference>
<feature type="signal peptide" evidence="1">
    <location>
        <begin position="1"/>
        <end position="23"/>
    </location>
</feature>
<accession>A0ABR7P3D0</accession>